<evidence type="ECO:0000313" key="4">
    <source>
        <dbReference type="Proteomes" id="UP001305521"/>
    </source>
</evidence>
<feature type="chain" id="PRO_5047471148" evidence="2">
    <location>
        <begin position="25"/>
        <end position="324"/>
    </location>
</feature>
<dbReference type="PANTHER" id="PTHR42928:SF5">
    <property type="entry name" value="BLR1237 PROTEIN"/>
    <property type="match status" value="1"/>
</dbReference>
<dbReference type="InterPro" id="IPR005064">
    <property type="entry name" value="BUG"/>
</dbReference>
<organism evidence="3 4">
    <name type="scientific">Sediminicoccus rosea</name>
    <dbReference type="NCBI Taxonomy" id="1225128"/>
    <lineage>
        <taxon>Bacteria</taxon>
        <taxon>Pseudomonadati</taxon>
        <taxon>Pseudomonadota</taxon>
        <taxon>Alphaproteobacteria</taxon>
        <taxon>Acetobacterales</taxon>
        <taxon>Roseomonadaceae</taxon>
        <taxon>Sediminicoccus</taxon>
    </lineage>
</organism>
<evidence type="ECO:0000256" key="2">
    <source>
        <dbReference type="SAM" id="SignalP"/>
    </source>
</evidence>
<keyword evidence="2" id="KW-0732">Signal</keyword>
<dbReference type="RefSeq" id="WP_318647283.1">
    <property type="nucleotide sequence ID" value="NZ_CP137852.1"/>
</dbReference>
<dbReference type="PIRSF" id="PIRSF017082">
    <property type="entry name" value="YflP"/>
    <property type="match status" value="1"/>
</dbReference>
<protein>
    <submittedName>
        <fullName evidence="3">Tripartite tricarboxylate transporter substrate binding protein</fullName>
    </submittedName>
</protein>
<feature type="signal peptide" evidence="2">
    <location>
        <begin position="1"/>
        <end position="24"/>
    </location>
</feature>
<dbReference type="CDD" id="cd07012">
    <property type="entry name" value="PBP2_Bug_TTT"/>
    <property type="match status" value="1"/>
</dbReference>
<dbReference type="InterPro" id="IPR042100">
    <property type="entry name" value="Bug_dom1"/>
</dbReference>
<dbReference type="Gene3D" id="3.40.190.10">
    <property type="entry name" value="Periplasmic binding protein-like II"/>
    <property type="match status" value="1"/>
</dbReference>
<accession>A0ABZ0PCP9</accession>
<proteinExistence type="inferred from homology"/>
<evidence type="ECO:0000256" key="1">
    <source>
        <dbReference type="ARBA" id="ARBA00006987"/>
    </source>
</evidence>
<dbReference type="PANTHER" id="PTHR42928">
    <property type="entry name" value="TRICARBOXYLATE-BINDING PROTEIN"/>
    <property type="match status" value="1"/>
</dbReference>
<dbReference type="Proteomes" id="UP001305521">
    <property type="component" value="Chromosome"/>
</dbReference>
<dbReference type="Pfam" id="PF03401">
    <property type="entry name" value="TctC"/>
    <property type="match status" value="1"/>
</dbReference>
<dbReference type="Gene3D" id="3.40.190.150">
    <property type="entry name" value="Bordetella uptake gene, domain 1"/>
    <property type="match status" value="1"/>
</dbReference>
<gene>
    <name evidence="3" type="ORF">R9Z33_14450</name>
</gene>
<reference evidence="3 4" key="1">
    <citation type="submission" date="2023-11" db="EMBL/GenBank/DDBJ databases">
        <title>Arctic aerobic anoxygenic photoheterotroph Sediminicoccus rosea KRV36 adapts its photosynthesis to long days of polar summer.</title>
        <authorList>
            <person name="Tomasch J."/>
            <person name="Kopejtka K."/>
            <person name="Bily T."/>
            <person name="Gardiner A.T."/>
            <person name="Gardian Z."/>
            <person name="Shivaramu S."/>
            <person name="Koblizek M."/>
            <person name="Engelhardt F."/>
            <person name="Kaftan D."/>
        </authorList>
    </citation>
    <scope>NUCLEOTIDE SEQUENCE [LARGE SCALE GENOMIC DNA]</scope>
    <source>
        <strain evidence="3 4">R-30</strain>
    </source>
</reference>
<dbReference type="SUPFAM" id="SSF53850">
    <property type="entry name" value="Periplasmic binding protein-like II"/>
    <property type="match status" value="1"/>
</dbReference>
<sequence length="324" mass="34224">MRRRQLPLLAAPLCLPAVQARAQAAWPTRPVRIVVSFPPGGSSDITARVMAEHYSAAMNQRFVVDNRPGAGGTLSALHVAQQPADGYTLFLSNSAPITTSPPLYPQAGYDPIRSFTHVTYIGAAPVAIVTNPRFIPATDLPSLVAWMKAQPSPASFGSSGTGSVGHILGEMFQRAAGVQLTHVPYRGSAPLLPDLLNGQVPLAFDTMPQYVEHFAANRLRGIAISAPQRNPMAPNVPTTGEGGYPALIALNWVGMSGPAGLPPAVVEKLNAETQAGLRTEIVQRRLLEHAISPTPLGPVEFTAFAQRDVNEIGGMIRALGITAG</sequence>
<keyword evidence="4" id="KW-1185">Reference proteome</keyword>
<comment type="similarity">
    <text evidence="1">Belongs to the UPF0065 (bug) family.</text>
</comment>
<name>A0ABZ0PCP9_9PROT</name>
<dbReference type="EMBL" id="CP137852">
    <property type="protein sequence ID" value="WPB83306.1"/>
    <property type="molecule type" value="Genomic_DNA"/>
</dbReference>
<evidence type="ECO:0000313" key="3">
    <source>
        <dbReference type="EMBL" id="WPB83306.1"/>
    </source>
</evidence>